<protein>
    <submittedName>
        <fullName evidence="7">ABC transporter substrate-binding protein</fullName>
    </submittedName>
</protein>
<feature type="domain" description="Solute-binding protein family 5" evidence="6">
    <location>
        <begin position="75"/>
        <end position="442"/>
    </location>
</feature>
<dbReference type="GO" id="GO:0030288">
    <property type="term" value="C:outer membrane-bounded periplasmic space"/>
    <property type="evidence" value="ECO:0007669"/>
    <property type="project" value="UniProtKB-ARBA"/>
</dbReference>
<keyword evidence="3" id="KW-0813">Transport</keyword>
<dbReference type="CDD" id="cd08512">
    <property type="entry name" value="PBP2_NikA_DppA_OppA_like_7"/>
    <property type="match status" value="1"/>
</dbReference>
<evidence type="ECO:0000256" key="5">
    <source>
        <dbReference type="SAM" id="SignalP"/>
    </source>
</evidence>
<proteinExistence type="inferred from homology"/>
<dbReference type="InterPro" id="IPR000914">
    <property type="entry name" value="SBP_5_dom"/>
</dbReference>
<dbReference type="Gene3D" id="3.90.76.10">
    <property type="entry name" value="Dipeptide-binding Protein, Domain 1"/>
    <property type="match status" value="1"/>
</dbReference>
<dbReference type="RefSeq" id="WP_209336074.1">
    <property type="nucleotide sequence ID" value="NZ_JAGIYY010000005.1"/>
</dbReference>
<dbReference type="GO" id="GO:0015833">
    <property type="term" value="P:peptide transport"/>
    <property type="evidence" value="ECO:0007669"/>
    <property type="project" value="TreeGrafter"/>
</dbReference>
<dbReference type="Proteomes" id="UP000666240">
    <property type="component" value="Unassembled WGS sequence"/>
</dbReference>
<comment type="subcellular location">
    <subcellularLocation>
        <location evidence="1">Periplasm</location>
    </subcellularLocation>
</comment>
<dbReference type="InterPro" id="IPR030678">
    <property type="entry name" value="Peptide/Ni-bd"/>
</dbReference>
<dbReference type="AlphaFoldDB" id="A0A8J7R049"/>
<name>A0A8J7R049_9HYPH</name>
<dbReference type="Gene3D" id="3.10.105.10">
    <property type="entry name" value="Dipeptide-binding Protein, Domain 3"/>
    <property type="match status" value="1"/>
</dbReference>
<reference evidence="7" key="1">
    <citation type="submission" date="2021-03" db="EMBL/GenBank/DDBJ databases">
        <title>Genome sequencing and assembly of Tianweitania sediminis.</title>
        <authorList>
            <person name="Chhetri G."/>
        </authorList>
    </citation>
    <scope>NUCLEOTIDE SEQUENCE</scope>
    <source>
        <strain evidence="7">Z8</strain>
    </source>
</reference>
<dbReference type="SUPFAM" id="SSF53850">
    <property type="entry name" value="Periplasmic binding protein-like II"/>
    <property type="match status" value="1"/>
</dbReference>
<dbReference type="GO" id="GO:1904680">
    <property type="term" value="F:peptide transmembrane transporter activity"/>
    <property type="evidence" value="ECO:0007669"/>
    <property type="project" value="TreeGrafter"/>
</dbReference>
<evidence type="ECO:0000313" key="8">
    <source>
        <dbReference type="Proteomes" id="UP000666240"/>
    </source>
</evidence>
<evidence type="ECO:0000256" key="3">
    <source>
        <dbReference type="ARBA" id="ARBA00022448"/>
    </source>
</evidence>
<keyword evidence="4 5" id="KW-0732">Signal</keyword>
<dbReference type="Pfam" id="PF00496">
    <property type="entry name" value="SBP_bac_5"/>
    <property type="match status" value="1"/>
</dbReference>
<accession>A0A8J7R049</accession>
<organism evidence="7 8">
    <name type="scientific">Tianweitania sediminis</name>
    <dbReference type="NCBI Taxonomy" id="1502156"/>
    <lineage>
        <taxon>Bacteria</taxon>
        <taxon>Pseudomonadati</taxon>
        <taxon>Pseudomonadota</taxon>
        <taxon>Alphaproteobacteria</taxon>
        <taxon>Hyphomicrobiales</taxon>
        <taxon>Phyllobacteriaceae</taxon>
        <taxon>Tianweitania</taxon>
    </lineage>
</organism>
<evidence type="ECO:0000256" key="4">
    <source>
        <dbReference type="ARBA" id="ARBA00022729"/>
    </source>
</evidence>
<comment type="caution">
    <text evidence="7">The sequence shown here is derived from an EMBL/GenBank/DDBJ whole genome shotgun (WGS) entry which is preliminary data.</text>
</comment>
<evidence type="ECO:0000259" key="6">
    <source>
        <dbReference type="Pfam" id="PF00496"/>
    </source>
</evidence>
<evidence type="ECO:0000256" key="2">
    <source>
        <dbReference type="ARBA" id="ARBA00005695"/>
    </source>
</evidence>
<evidence type="ECO:0000256" key="1">
    <source>
        <dbReference type="ARBA" id="ARBA00004418"/>
    </source>
</evidence>
<comment type="similarity">
    <text evidence="2">Belongs to the bacterial solute-binding protein 5 family.</text>
</comment>
<dbReference type="InterPro" id="IPR039424">
    <property type="entry name" value="SBP_5"/>
</dbReference>
<dbReference type="Gene3D" id="3.40.190.10">
    <property type="entry name" value="Periplasmic binding protein-like II"/>
    <property type="match status" value="1"/>
</dbReference>
<feature type="signal peptide" evidence="5">
    <location>
        <begin position="1"/>
        <end position="24"/>
    </location>
</feature>
<keyword evidence="8" id="KW-1185">Reference proteome</keyword>
<dbReference type="EMBL" id="JAGIYY010000005">
    <property type="protein sequence ID" value="MBP0440033.1"/>
    <property type="molecule type" value="Genomic_DNA"/>
</dbReference>
<sequence length="541" mass="59276">MRNSLFSATILAAAALAVVQPAYAATPADTLVIVREISSIADWDPAVSQILDVNEINNDVYERLVGFDPRNPKELIGTLAESWTVAEDGSSITFKIRPDVKFHSGNPVTAQDVLFSFRRLMLLGREPSASMRAMGFTADNLDAGLQAPDDLTFVLKPPLKLAPSFVINLVSSSPFAIVDSELVKSHEKDGDFGSAWLSSRSSAADSAGSGPFKISTYRAGDLLILDRNDEYWQFTPSMRRVMFRHVPEAGTQRLLLENGDADVAFNITASDAEAMANSKDVRVDFHPSRRLLYFGFNTAKEPFDDPRVTKAMKYLIDYEGLEKTIMKNLGTIQQGFIAQPFLGATDERPFKLDVEKAKALLAEAGLSDGFSFTFTAYNRKPEMDLATSFQATAAQAGVKVNIVNMPVSQTIPLYRDRKLEALQLSYSGGYGDPHATASKFAFNPGALPGADPAAQWPSELSWRLGWAPKELSELTVQASQELDEAKRAELYAEMQKKAWEISPFAILFQATQALGMRADVQGYSYGARGADISFAAVTKNR</sequence>
<dbReference type="PANTHER" id="PTHR30290">
    <property type="entry name" value="PERIPLASMIC BINDING COMPONENT OF ABC TRANSPORTER"/>
    <property type="match status" value="1"/>
</dbReference>
<feature type="chain" id="PRO_5035172032" evidence="5">
    <location>
        <begin position="25"/>
        <end position="541"/>
    </location>
</feature>
<dbReference type="PIRSF" id="PIRSF002741">
    <property type="entry name" value="MppA"/>
    <property type="match status" value="1"/>
</dbReference>
<dbReference type="GO" id="GO:0043190">
    <property type="term" value="C:ATP-binding cassette (ABC) transporter complex"/>
    <property type="evidence" value="ECO:0007669"/>
    <property type="project" value="InterPro"/>
</dbReference>
<dbReference type="PANTHER" id="PTHR30290:SF10">
    <property type="entry name" value="PERIPLASMIC OLIGOPEPTIDE-BINDING PROTEIN-RELATED"/>
    <property type="match status" value="1"/>
</dbReference>
<evidence type="ECO:0000313" key="7">
    <source>
        <dbReference type="EMBL" id="MBP0440033.1"/>
    </source>
</evidence>
<gene>
    <name evidence="7" type="ORF">J5Y06_15355</name>
</gene>